<protein>
    <submittedName>
        <fullName evidence="2">Uncharacterized protein</fullName>
    </submittedName>
</protein>
<dbReference type="RefSeq" id="WP_381737202.1">
    <property type="nucleotide sequence ID" value="NZ_JBHSDP010000008.1"/>
</dbReference>
<dbReference type="EMBL" id="JBHSDP010000008">
    <property type="protein sequence ID" value="MFC4327400.1"/>
    <property type="molecule type" value="Genomic_DNA"/>
</dbReference>
<keyword evidence="1" id="KW-0472">Membrane</keyword>
<name>A0ABV8T9W9_9ACTN</name>
<accession>A0ABV8T9W9</accession>
<reference evidence="3" key="1">
    <citation type="journal article" date="2019" name="Int. J. Syst. Evol. Microbiol.">
        <title>The Global Catalogue of Microorganisms (GCM) 10K type strain sequencing project: providing services to taxonomists for standard genome sequencing and annotation.</title>
        <authorList>
            <consortium name="The Broad Institute Genomics Platform"/>
            <consortium name="The Broad Institute Genome Sequencing Center for Infectious Disease"/>
            <person name="Wu L."/>
            <person name="Ma J."/>
        </authorList>
    </citation>
    <scope>NUCLEOTIDE SEQUENCE [LARGE SCALE GENOMIC DNA]</scope>
    <source>
        <strain evidence="3">PCU 347</strain>
    </source>
</reference>
<proteinExistence type="predicted"/>
<sequence length="62" mass="6291">MPVLALVSAVLAVGFEQFVQWRYGAAGMVGLVLLTVGTKARNHTVSSAGAVLLALLLAGPAL</sequence>
<dbReference type="Proteomes" id="UP001595824">
    <property type="component" value="Unassembled WGS sequence"/>
</dbReference>
<evidence type="ECO:0000313" key="2">
    <source>
        <dbReference type="EMBL" id="MFC4327400.1"/>
    </source>
</evidence>
<feature type="transmembrane region" description="Helical" evidence="1">
    <location>
        <begin position="40"/>
        <end position="59"/>
    </location>
</feature>
<keyword evidence="1" id="KW-0812">Transmembrane</keyword>
<keyword evidence="3" id="KW-1185">Reference proteome</keyword>
<gene>
    <name evidence="2" type="ORF">ACFPC0_06105</name>
</gene>
<evidence type="ECO:0000313" key="3">
    <source>
        <dbReference type="Proteomes" id="UP001595824"/>
    </source>
</evidence>
<keyword evidence="1" id="KW-1133">Transmembrane helix</keyword>
<evidence type="ECO:0000256" key="1">
    <source>
        <dbReference type="SAM" id="Phobius"/>
    </source>
</evidence>
<organism evidence="2 3">
    <name type="scientific">Streptomyces andamanensis</name>
    <dbReference type="NCBI Taxonomy" id="1565035"/>
    <lineage>
        <taxon>Bacteria</taxon>
        <taxon>Bacillati</taxon>
        <taxon>Actinomycetota</taxon>
        <taxon>Actinomycetes</taxon>
        <taxon>Kitasatosporales</taxon>
        <taxon>Streptomycetaceae</taxon>
        <taxon>Streptomyces</taxon>
    </lineage>
</organism>
<comment type="caution">
    <text evidence="2">The sequence shown here is derived from an EMBL/GenBank/DDBJ whole genome shotgun (WGS) entry which is preliminary data.</text>
</comment>